<proteinExistence type="predicted"/>
<dbReference type="GO" id="GO:0006508">
    <property type="term" value="P:proteolysis"/>
    <property type="evidence" value="ECO:0007669"/>
    <property type="project" value="UniProtKB-KW"/>
</dbReference>
<dbReference type="Gene3D" id="2.40.10.10">
    <property type="entry name" value="Trypsin-like serine proteases"/>
    <property type="match status" value="1"/>
</dbReference>
<protein>
    <submittedName>
        <fullName evidence="3">Serine protease</fullName>
    </submittedName>
</protein>
<keyword evidence="4" id="KW-1185">Reference proteome</keyword>
<evidence type="ECO:0000256" key="1">
    <source>
        <dbReference type="SAM" id="MobiDB-lite"/>
    </source>
</evidence>
<dbReference type="InterPro" id="IPR009003">
    <property type="entry name" value="Peptidase_S1_PA"/>
</dbReference>
<dbReference type="Proteomes" id="UP001208649">
    <property type="component" value="Unassembled WGS sequence"/>
</dbReference>
<feature type="region of interest" description="Disordered" evidence="1">
    <location>
        <begin position="218"/>
        <end position="249"/>
    </location>
</feature>
<reference evidence="4" key="1">
    <citation type="submission" date="2023-07" db="EMBL/GenBank/DDBJ databases">
        <title>Chryseobacterium sp. strain PBS4-4 Genome sequencing and assembly.</title>
        <authorList>
            <person name="Jung Y."/>
        </authorList>
    </citation>
    <scope>NUCLEOTIDE SEQUENCE [LARGE SCALE GENOMIC DNA]</scope>
    <source>
        <strain evidence="4">PBS4-4</strain>
    </source>
</reference>
<dbReference type="PANTHER" id="PTHR21004:SF0">
    <property type="entry name" value="PEROXISOMAL LEADER PEPTIDE-PROCESSING PROTEASE"/>
    <property type="match status" value="1"/>
</dbReference>
<gene>
    <name evidence="3" type="ORF">NZ698_05660</name>
</gene>
<keyword evidence="3" id="KW-0378">Hydrolase</keyword>
<feature type="compositionally biased region" description="Acidic residues" evidence="1">
    <location>
        <begin position="220"/>
        <end position="234"/>
    </location>
</feature>
<sequence>MNNEKNDSNNGLDSQPHGETPQNQYDFSESAHSLAENSNINSEEKIPLPEETNQGSQPIETKKKNPYKIAFYALGSVIILGSASFFGYKYMKQKEIPVEINQCLDTDTKVYDAYKDAVVLIKHQYGYFAKINGKEFQLTVPEATEETIYGTGFFIDREGSLLTNTHVLQPWSSNDAQNEKIQTNISNMRMKIASILTTDISEDGYESFILRNWENASANQEEEEGEYSENDGESENNSGEEFVTSSDSQIDSTTAVTDIAASIPQKEYISGENIEVYMKTIDISVALHDSNEEWLNCNIVKISDDANIDLGILQLLDKKTPESVTNIINMDNMISDDKSLKPGEKAIMIGYPLGVDLAQTNSGIKVQLYNGQISKESDGNKIQYSITSTHGASGAPVFNKCGQLIAVNFSGVDEIQGFNFGIVAKQINTIFKTNVGEIKSNN</sequence>
<name>A0ABT2W375_9FLAO</name>
<dbReference type="InterPro" id="IPR039245">
    <property type="entry name" value="TYSND1/DEG15"/>
</dbReference>
<keyword evidence="3" id="KW-0645">Protease</keyword>
<evidence type="ECO:0000313" key="4">
    <source>
        <dbReference type="Proteomes" id="UP001208649"/>
    </source>
</evidence>
<evidence type="ECO:0000256" key="2">
    <source>
        <dbReference type="SAM" id="Phobius"/>
    </source>
</evidence>
<dbReference type="SUPFAM" id="SSF50494">
    <property type="entry name" value="Trypsin-like serine proteases"/>
    <property type="match status" value="1"/>
</dbReference>
<keyword evidence="2" id="KW-1133">Transmembrane helix</keyword>
<comment type="caution">
    <text evidence="3">The sequence shown here is derived from an EMBL/GenBank/DDBJ whole genome shotgun (WGS) entry which is preliminary data.</text>
</comment>
<dbReference type="PANTHER" id="PTHR21004">
    <property type="entry name" value="SERINE PROTEASE-RELATED"/>
    <property type="match status" value="1"/>
</dbReference>
<dbReference type="EMBL" id="JAOTEM010000001">
    <property type="protein sequence ID" value="MCU7616676.1"/>
    <property type="molecule type" value="Genomic_DNA"/>
</dbReference>
<dbReference type="InterPro" id="IPR043504">
    <property type="entry name" value="Peptidase_S1_PA_chymotrypsin"/>
</dbReference>
<dbReference type="Gene3D" id="2.40.10.120">
    <property type="match status" value="1"/>
</dbReference>
<keyword evidence="2" id="KW-0472">Membrane</keyword>
<feature type="transmembrane region" description="Helical" evidence="2">
    <location>
        <begin position="69"/>
        <end position="88"/>
    </location>
</feature>
<feature type="compositionally biased region" description="Polar residues" evidence="1">
    <location>
        <begin position="20"/>
        <end position="41"/>
    </location>
</feature>
<evidence type="ECO:0000313" key="3">
    <source>
        <dbReference type="EMBL" id="MCU7616676.1"/>
    </source>
</evidence>
<keyword evidence="2" id="KW-0812">Transmembrane</keyword>
<dbReference type="RefSeq" id="WP_263002110.1">
    <property type="nucleotide sequence ID" value="NZ_JAOTEM010000001.1"/>
</dbReference>
<dbReference type="Pfam" id="PF13365">
    <property type="entry name" value="Trypsin_2"/>
    <property type="match status" value="1"/>
</dbReference>
<accession>A0ABT2W375</accession>
<feature type="region of interest" description="Disordered" evidence="1">
    <location>
        <begin position="1"/>
        <end position="60"/>
    </location>
</feature>
<organism evidence="3 4">
    <name type="scientific">Chryseobacterium edaphi</name>
    <dbReference type="NCBI Taxonomy" id="2976532"/>
    <lineage>
        <taxon>Bacteria</taxon>
        <taxon>Pseudomonadati</taxon>
        <taxon>Bacteroidota</taxon>
        <taxon>Flavobacteriia</taxon>
        <taxon>Flavobacteriales</taxon>
        <taxon>Weeksellaceae</taxon>
        <taxon>Chryseobacterium group</taxon>
        <taxon>Chryseobacterium</taxon>
    </lineage>
</organism>
<dbReference type="GO" id="GO:0008233">
    <property type="term" value="F:peptidase activity"/>
    <property type="evidence" value="ECO:0007669"/>
    <property type="project" value="UniProtKB-KW"/>
</dbReference>